<reference evidence="1 2" key="1">
    <citation type="submission" date="2021-06" db="EMBL/GenBank/DDBJ databases">
        <authorList>
            <person name="Kallberg Y."/>
            <person name="Tangrot J."/>
            <person name="Rosling A."/>
        </authorList>
    </citation>
    <scope>NUCLEOTIDE SEQUENCE [LARGE SCALE GENOMIC DNA]</scope>
    <source>
        <strain evidence="1 2">120-4 pot B 10/14</strain>
    </source>
</reference>
<dbReference type="EMBL" id="CAJVQB010005808">
    <property type="protein sequence ID" value="CAG8670418.1"/>
    <property type="molecule type" value="Genomic_DNA"/>
</dbReference>
<name>A0ABN7UT65_GIGMA</name>
<evidence type="ECO:0000313" key="2">
    <source>
        <dbReference type="Proteomes" id="UP000789901"/>
    </source>
</evidence>
<dbReference type="PANTHER" id="PTHR31569:SF4">
    <property type="entry name" value="SWIM-TYPE DOMAIN-CONTAINING PROTEIN"/>
    <property type="match status" value="1"/>
</dbReference>
<gene>
    <name evidence="1" type="ORF">GMARGA_LOCUS10388</name>
</gene>
<dbReference type="Proteomes" id="UP000789901">
    <property type="component" value="Unassembled WGS sequence"/>
</dbReference>
<dbReference type="InterPro" id="IPR052579">
    <property type="entry name" value="Zinc_finger_SWIM"/>
</dbReference>
<keyword evidence="2" id="KW-1185">Reference proteome</keyword>
<evidence type="ECO:0000313" key="1">
    <source>
        <dbReference type="EMBL" id="CAG8670418.1"/>
    </source>
</evidence>
<proteinExistence type="predicted"/>
<accession>A0ABN7UT65</accession>
<comment type="caution">
    <text evidence="1">The sequence shown here is derived from an EMBL/GenBank/DDBJ whole genome shotgun (WGS) entry which is preliminary data.</text>
</comment>
<organism evidence="1 2">
    <name type="scientific">Gigaspora margarita</name>
    <dbReference type="NCBI Taxonomy" id="4874"/>
    <lineage>
        <taxon>Eukaryota</taxon>
        <taxon>Fungi</taxon>
        <taxon>Fungi incertae sedis</taxon>
        <taxon>Mucoromycota</taxon>
        <taxon>Glomeromycotina</taxon>
        <taxon>Glomeromycetes</taxon>
        <taxon>Diversisporales</taxon>
        <taxon>Gigasporaceae</taxon>
        <taxon>Gigaspora</taxon>
    </lineage>
</organism>
<protein>
    <submittedName>
        <fullName evidence="1">2151_t:CDS:1</fullName>
    </submittedName>
</protein>
<sequence>MILIADKRPTWHKIAEELENNYCDQKFIENPRQVNEYIRPDKNGLTLPDFDSLEDVKSKRQIELFFQLNKGRNRDCYNFISAKKENFENIEIKSEKVEFIPTFYFAKINVEPWGFLNNFNLLHVLIVIICEAQPVFELTSFDSFPSFETFPSRPMQSLKINILDVTIISYESYKPSCGYKLKHEIFDCFAFKPTEQNHPKLIPQLPAEYKQKNFSEWKSKHYYCVQALFVCEKQGKYGRKKDEYTTKRIGCPFAISVNYRKHIKKFIITKSNLEHNHDNCMDATKFSTVARKLNKDDLVSNQRKRKLQGLSEIELVFKTLHDNESIVDNIALKDAFNNKQEQDSEFIQAIFWAYHDSIIEFSIGKDINKLQKDVDIDKFTKVIQKLAYICETWMPHKTSWLAHYTKNNINLDIRSSQRVESLHSKLKGVENWVTPIDKLFSILWKQMRKFTQKQAYETFIHQNKHTHDRQMLV</sequence>
<dbReference type="PANTHER" id="PTHR31569">
    <property type="entry name" value="SWIM-TYPE DOMAIN-CONTAINING PROTEIN"/>
    <property type="match status" value="1"/>
</dbReference>